<dbReference type="EMBL" id="CAKKLH010000023">
    <property type="protein sequence ID" value="CAH0099646.1"/>
    <property type="molecule type" value="Genomic_DNA"/>
</dbReference>
<feature type="region of interest" description="Disordered" evidence="1">
    <location>
        <begin position="1"/>
        <end position="110"/>
    </location>
</feature>
<sequence length="247" mass="27196">MSGKGEKKKGVEERLRVKTVGAHIESGCQKRAKRDKHDQFVKTLPKLTKFYSRPTSSTPTPEPIASSSTSNARDSEKSADDIDLSMSPIVDSDNGADSDDSSDNTMSLSSVYSNASRPCSTLVNVSDSECALVNLDCNQSSDPGLWLLPFSSELVDFWIEKGPIACQNNDGAFLKSKRVYNAKGKKVNRKLKADSFKRIKNESRASTTEDRLNNLTLMSIESDLLNDIDFNDIISDFASRKSRSVPI</sequence>
<dbReference type="AlphaFoldDB" id="A0A8J2RF10"/>
<comment type="caution">
    <text evidence="2">The sequence shown here is derived from an EMBL/GenBank/DDBJ whole genome shotgun (WGS) entry which is preliminary data.</text>
</comment>
<organism evidence="2 3">
    <name type="scientific">Daphnia galeata</name>
    <dbReference type="NCBI Taxonomy" id="27404"/>
    <lineage>
        <taxon>Eukaryota</taxon>
        <taxon>Metazoa</taxon>
        <taxon>Ecdysozoa</taxon>
        <taxon>Arthropoda</taxon>
        <taxon>Crustacea</taxon>
        <taxon>Branchiopoda</taxon>
        <taxon>Diplostraca</taxon>
        <taxon>Cladocera</taxon>
        <taxon>Anomopoda</taxon>
        <taxon>Daphniidae</taxon>
        <taxon>Daphnia</taxon>
    </lineage>
</organism>
<protein>
    <submittedName>
        <fullName evidence="2">Uncharacterized protein</fullName>
    </submittedName>
</protein>
<keyword evidence="3" id="KW-1185">Reference proteome</keyword>
<feature type="compositionally biased region" description="Basic and acidic residues" evidence="1">
    <location>
        <begin position="1"/>
        <end position="16"/>
    </location>
</feature>
<dbReference type="OrthoDB" id="6375900at2759"/>
<feature type="compositionally biased region" description="Low complexity" evidence="1">
    <location>
        <begin position="52"/>
        <end position="70"/>
    </location>
</feature>
<reference evidence="2" key="1">
    <citation type="submission" date="2021-11" db="EMBL/GenBank/DDBJ databases">
        <authorList>
            <person name="Schell T."/>
        </authorList>
    </citation>
    <scope>NUCLEOTIDE SEQUENCE</scope>
    <source>
        <strain evidence="2">M5</strain>
    </source>
</reference>
<dbReference type="Proteomes" id="UP000789390">
    <property type="component" value="Unassembled WGS sequence"/>
</dbReference>
<evidence type="ECO:0000256" key="1">
    <source>
        <dbReference type="SAM" id="MobiDB-lite"/>
    </source>
</evidence>
<proteinExistence type="predicted"/>
<evidence type="ECO:0000313" key="3">
    <source>
        <dbReference type="Proteomes" id="UP000789390"/>
    </source>
</evidence>
<accession>A0A8J2RF10</accession>
<name>A0A8J2RF10_9CRUS</name>
<gene>
    <name evidence="2" type="ORF">DGAL_LOCUS1794</name>
</gene>
<evidence type="ECO:0000313" key="2">
    <source>
        <dbReference type="EMBL" id="CAH0099646.1"/>
    </source>
</evidence>